<dbReference type="GO" id="GO:0006388">
    <property type="term" value="P:tRNA splicing, via endonucleolytic cleavage and ligation"/>
    <property type="evidence" value="ECO:0007669"/>
    <property type="project" value="UniProtKB-UniRule"/>
</dbReference>
<sequence>MSVNELKLSKTISYALRHHPEEFNLQLDEEGWCFIDDLLNALQTVNQLQDVTLSDLKKMIAHSEKKRFELKKDKIRAYYGHSFDVKVKYNEKKPPDFLYHGTARRFLDSIKRQGLIAKQRQYVHLSSDRHTAYLVGKRHDDYPIILKINAKEAFDDGIVFYDANDTTWLCEALPKQYIDNL</sequence>
<evidence type="ECO:0000313" key="7">
    <source>
        <dbReference type="Proteomes" id="UP000515856"/>
    </source>
</evidence>
<dbReference type="EMBL" id="CP060636">
    <property type="protein sequence ID" value="QNM12725.1"/>
    <property type="molecule type" value="Genomic_DNA"/>
</dbReference>
<keyword evidence="3 5" id="KW-0520">NAD</keyword>
<keyword evidence="2 5" id="KW-0808">Transferase</keyword>
<dbReference type="RefSeq" id="WP_117456219.1">
    <property type="nucleotide sequence ID" value="NZ_CP060636.1"/>
</dbReference>
<dbReference type="HAMAP" id="MF_00299">
    <property type="entry name" value="KptA"/>
    <property type="match status" value="1"/>
</dbReference>
<accession>A0A7G9GPJ3</accession>
<dbReference type="PANTHER" id="PTHR12684:SF2">
    <property type="entry name" value="TRNA 2'-PHOSPHOTRANSFERASE 1"/>
    <property type="match status" value="1"/>
</dbReference>
<evidence type="ECO:0000256" key="1">
    <source>
        <dbReference type="ARBA" id="ARBA00009836"/>
    </source>
</evidence>
<evidence type="ECO:0000256" key="4">
    <source>
        <dbReference type="ARBA" id="ARBA00025212"/>
    </source>
</evidence>
<dbReference type="InterPro" id="IPR002745">
    <property type="entry name" value="Ptrans_KptA/Tpt1"/>
</dbReference>
<organism evidence="6 7">
    <name type="scientific">[Eubacterium] hominis</name>
    <dbReference type="NCBI Taxonomy" id="2764325"/>
    <lineage>
        <taxon>Bacteria</taxon>
        <taxon>Bacillati</taxon>
        <taxon>Bacillota</taxon>
        <taxon>Erysipelotrichia</taxon>
        <taxon>Erysipelotrichales</taxon>
        <taxon>Erysipelotrichaceae</taxon>
        <taxon>Amedibacillus</taxon>
    </lineage>
</organism>
<keyword evidence="7" id="KW-1185">Reference proteome</keyword>
<dbReference type="Gene3D" id="1.10.10.970">
    <property type="entry name" value="RNA 2'-phosphotransferase, Tpt1/KptA family, N-terminal domain"/>
    <property type="match status" value="1"/>
</dbReference>
<dbReference type="Pfam" id="PF01885">
    <property type="entry name" value="PTS_2-RNA"/>
    <property type="match status" value="1"/>
</dbReference>
<evidence type="ECO:0000256" key="5">
    <source>
        <dbReference type="HAMAP-Rule" id="MF_00299"/>
    </source>
</evidence>
<dbReference type="Gene3D" id="3.20.170.30">
    <property type="match status" value="1"/>
</dbReference>
<name>A0A7G9GPJ3_9FIRM</name>
<dbReference type="AlphaFoldDB" id="A0A7G9GPJ3"/>
<dbReference type="Proteomes" id="UP000515856">
    <property type="component" value="Chromosome"/>
</dbReference>
<dbReference type="SUPFAM" id="SSF56399">
    <property type="entry name" value="ADP-ribosylation"/>
    <property type="match status" value="1"/>
</dbReference>
<dbReference type="GO" id="GO:0000215">
    <property type="term" value="F:tRNA 2'-phosphotransferase activity"/>
    <property type="evidence" value="ECO:0007669"/>
    <property type="project" value="TreeGrafter"/>
</dbReference>
<dbReference type="KEGG" id="ehn:H9Q80_01880"/>
<dbReference type="InterPro" id="IPR042081">
    <property type="entry name" value="RNA_2'-PTrans_C"/>
</dbReference>
<evidence type="ECO:0000256" key="3">
    <source>
        <dbReference type="ARBA" id="ARBA00023027"/>
    </source>
</evidence>
<protein>
    <recommendedName>
        <fullName evidence="5">Probable RNA 2'-phosphotransferase</fullName>
        <ecNumber evidence="5">2.7.1.-</ecNumber>
    </recommendedName>
</protein>
<comment type="similarity">
    <text evidence="1 5">Belongs to the KptA/TPT1 family.</text>
</comment>
<evidence type="ECO:0000256" key="2">
    <source>
        <dbReference type="ARBA" id="ARBA00022679"/>
    </source>
</evidence>
<proteinExistence type="inferred from homology"/>
<comment type="function">
    <text evidence="4 5">Removes the 2'-phosphate from RNA via an intermediate in which the phosphate is ADP-ribosylated by NAD followed by a presumed transesterification to release the RNA and generate ADP-ribose 1''-2''-cyclic phosphate (APPR&gt;P). May function as an ADP-ribosylase.</text>
</comment>
<dbReference type="EC" id="2.7.1.-" evidence="5"/>
<evidence type="ECO:0000313" key="6">
    <source>
        <dbReference type="EMBL" id="QNM12725.1"/>
    </source>
</evidence>
<dbReference type="GO" id="GO:0003950">
    <property type="term" value="F:NAD+ poly-ADP-ribosyltransferase activity"/>
    <property type="evidence" value="ECO:0007669"/>
    <property type="project" value="InterPro"/>
</dbReference>
<reference evidence="6 7" key="1">
    <citation type="submission" date="2020-08" db="EMBL/GenBank/DDBJ databases">
        <authorList>
            <person name="Liu C."/>
            <person name="Sun Q."/>
        </authorList>
    </citation>
    <scope>NUCLEOTIDE SEQUENCE [LARGE SCALE GENOMIC DNA]</scope>
    <source>
        <strain evidence="6 7">NSJ-61</strain>
    </source>
</reference>
<dbReference type="PANTHER" id="PTHR12684">
    <property type="entry name" value="PUTATIVE PHOSPHOTRANSFERASE"/>
    <property type="match status" value="1"/>
</dbReference>
<gene>
    <name evidence="5" type="primary">kptA</name>
    <name evidence="6" type="ORF">H9Q80_01880</name>
</gene>
<dbReference type="InterPro" id="IPR022928">
    <property type="entry name" value="RNA_2'-PTrans_KptA"/>
</dbReference>
<dbReference type="InterPro" id="IPR042080">
    <property type="entry name" value="RNA_2'-PTrans_N"/>
</dbReference>